<dbReference type="GeneID" id="1464296"/>
<comment type="caution">
    <text evidence="1">The sequence shown here is derived from an EMBL/GenBank/DDBJ whole genome shotgun (WGS) entry which is preliminary data.</text>
</comment>
<name>A0A832WGJ1_9CREN</name>
<dbReference type="EMBL" id="DUJP01000015">
    <property type="protein sequence ID" value="HII46480.1"/>
    <property type="molecule type" value="Genomic_DNA"/>
</dbReference>
<accession>A0A832WGJ1</accession>
<dbReference type="RefSeq" id="WP_011008433.1">
    <property type="nucleotide sequence ID" value="NZ_DUJP01000015.1"/>
</dbReference>
<dbReference type="Proteomes" id="UP000651120">
    <property type="component" value="Unassembled WGS sequence"/>
</dbReference>
<dbReference type="AlphaFoldDB" id="A0A832WGJ1"/>
<proteinExistence type="predicted"/>
<protein>
    <submittedName>
        <fullName evidence="1">PaRep2a protein</fullName>
    </submittedName>
</protein>
<evidence type="ECO:0000313" key="2">
    <source>
        <dbReference type="Proteomes" id="UP000651120"/>
    </source>
</evidence>
<evidence type="ECO:0000313" key="1">
    <source>
        <dbReference type="EMBL" id="HII46480.1"/>
    </source>
</evidence>
<dbReference type="Pfam" id="PF07903">
    <property type="entry name" value="PaRep2a"/>
    <property type="match status" value="1"/>
</dbReference>
<reference evidence="1" key="1">
    <citation type="journal article" date="2020" name="bioRxiv">
        <title>A rank-normalized archaeal taxonomy based on genome phylogeny resolves widespread incomplete and uneven classifications.</title>
        <authorList>
            <person name="Rinke C."/>
            <person name="Chuvochina M."/>
            <person name="Mussig A.J."/>
            <person name="Chaumeil P.-A."/>
            <person name="Waite D.W."/>
            <person name="Whitman W.B."/>
            <person name="Parks D.H."/>
            <person name="Hugenholtz P."/>
        </authorList>
    </citation>
    <scope>NUCLEOTIDE SEQUENCE</scope>
    <source>
        <strain evidence="1">UBA8839</strain>
    </source>
</reference>
<organism evidence="1 2">
    <name type="scientific">Pyrobaculum aerophilum</name>
    <dbReference type="NCBI Taxonomy" id="13773"/>
    <lineage>
        <taxon>Archaea</taxon>
        <taxon>Thermoproteota</taxon>
        <taxon>Thermoprotei</taxon>
        <taxon>Thermoproteales</taxon>
        <taxon>Thermoproteaceae</taxon>
        <taxon>Pyrobaculum</taxon>
    </lineage>
</organism>
<gene>
    <name evidence="1" type="ORF">HA333_03220</name>
</gene>
<sequence>MTVKAVKAACVKVALPEAFSLPRKFGVSWGCFTQGAFYGVDAVIAEGGRKGIRFRYVLPYDTIAKRYMAEYKPKKRWEGYGISPTLAEALYELAENHKIEIMIEKTRYKTYYYAVVDGVRIEGSLCYRESLRGCISEVLRRVKEQREWEEQLRRQRIREEVLNALTEWYFRCFGETPAHPLKVAKRLEEYHALCQMRSAAKREFGIAPMERALRGAFWWEGEWRGKSMSCFVTEKRAVCKVGEKMAAFYVFDTPHGVYLRPEIKLVDDWIKVAHRGDDS</sequence>
<dbReference type="InterPro" id="IPR012490">
    <property type="entry name" value="PaRep2a"/>
</dbReference>